<dbReference type="FunFam" id="2.30.39.10:FF:000001">
    <property type="entry name" value="Serpin family B member 2"/>
    <property type="match status" value="1"/>
</dbReference>
<dbReference type="GO" id="GO:0004867">
    <property type="term" value="F:serine-type endopeptidase inhibitor activity"/>
    <property type="evidence" value="ECO:0007669"/>
    <property type="project" value="InterPro"/>
</dbReference>
<name>A0A7K8QM14_9PASS</name>
<dbReference type="Proteomes" id="UP000567624">
    <property type="component" value="Unassembled WGS sequence"/>
</dbReference>
<dbReference type="SUPFAM" id="SSF56574">
    <property type="entry name" value="Serpins"/>
    <property type="match status" value="1"/>
</dbReference>
<evidence type="ECO:0000259" key="2">
    <source>
        <dbReference type="SMART" id="SM00093"/>
    </source>
</evidence>
<dbReference type="InterPro" id="IPR023796">
    <property type="entry name" value="Serpin_dom"/>
</dbReference>
<dbReference type="InterPro" id="IPR023795">
    <property type="entry name" value="Serpin_CS"/>
</dbReference>
<evidence type="ECO:0000256" key="1">
    <source>
        <dbReference type="ARBA" id="ARBA00006426"/>
    </source>
</evidence>
<dbReference type="PANTHER" id="PTHR11461:SF186">
    <property type="entry name" value="SERPIN B4"/>
    <property type="match status" value="1"/>
</dbReference>
<dbReference type="GO" id="GO:0005615">
    <property type="term" value="C:extracellular space"/>
    <property type="evidence" value="ECO:0007669"/>
    <property type="project" value="InterPro"/>
</dbReference>
<dbReference type="InterPro" id="IPR000215">
    <property type="entry name" value="Serpin_fam"/>
</dbReference>
<gene>
    <name evidence="3" type="primary">Serpinb14</name>
    <name evidence="3" type="ORF">SMICAP_R05957</name>
</gene>
<reference evidence="3 4" key="1">
    <citation type="submission" date="2019-09" db="EMBL/GenBank/DDBJ databases">
        <title>Bird 10,000 Genomes (B10K) Project - Family phase.</title>
        <authorList>
            <person name="Zhang G."/>
        </authorList>
    </citation>
    <scope>NUCLEOTIDE SEQUENCE [LARGE SCALE GENOMIC DNA]</scope>
    <source>
        <strain evidence="3">B10K-CU-031-20</strain>
    </source>
</reference>
<feature type="non-terminal residue" evidence="3">
    <location>
        <position position="1"/>
    </location>
</feature>
<dbReference type="PROSITE" id="PS00284">
    <property type="entry name" value="SERPIN"/>
    <property type="match status" value="1"/>
</dbReference>
<proteinExistence type="inferred from homology"/>
<protein>
    <submittedName>
        <fullName evidence="3">OVAL protein</fullName>
    </submittedName>
</protein>
<feature type="domain" description="Serpin" evidence="2">
    <location>
        <begin position="37"/>
        <end position="410"/>
    </location>
</feature>
<dbReference type="InterPro" id="IPR036186">
    <property type="entry name" value="Serpin_sf"/>
</dbReference>
<organism evidence="3 4">
    <name type="scientific">Smithornis capensis</name>
    <dbReference type="NCBI Taxonomy" id="363769"/>
    <lineage>
        <taxon>Eukaryota</taxon>
        <taxon>Metazoa</taxon>
        <taxon>Chordata</taxon>
        <taxon>Craniata</taxon>
        <taxon>Vertebrata</taxon>
        <taxon>Euteleostomi</taxon>
        <taxon>Archelosauria</taxon>
        <taxon>Archosauria</taxon>
        <taxon>Dinosauria</taxon>
        <taxon>Saurischia</taxon>
        <taxon>Theropoda</taxon>
        <taxon>Coelurosauria</taxon>
        <taxon>Aves</taxon>
        <taxon>Neognathae</taxon>
        <taxon>Neoaves</taxon>
        <taxon>Telluraves</taxon>
        <taxon>Australaves</taxon>
        <taxon>Passeriformes</taxon>
        <taxon>Eurylaimidae</taxon>
        <taxon>Smithornis</taxon>
    </lineage>
</organism>
<dbReference type="Gene3D" id="2.30.39.10">
    <property type="entry name" value="Alpha-1-antitrypsin, domain 1"/>
    <property type="match status" value="1"/>
</dbReference>
<evidence type="ECO:0000313" key="3">
    <source>
        <dbReference type="EMBL" id="NXF06631.1"/>
    </source>
</evidence>
<accession>A0A7K8QM14</accession>
<dbReference type="AlphaFoldDB" id="A0A7K8QM14"/>
<dbReference type="Gene3D" id="3.30.497.10">
    <property type="entry name" value="Antithrombin, subunit I, domain 2"/>
    <property type="match status" value="1"/>
</dbReference>
<sequence length="410" mass="45772">HMLCLYAVPLHCYCPSALDNTGFTMGSIGPVSTEFCCDIFKELRIQHARENIVYSPVTIIFGLSMVYLGARDDTKAQIEKAVHFDKIPGFGASTESQCGTSLSIHTSLKDIFTQITKPSDNYLVSIASRLYAEETYPILPEYLQCVKELYKGGLEPISFQKAAEQARDLINSWVESQTNGMIKNILQPSSVNPQTDMVLVNAIFFKGLWEKAFKDEGTQTVPFRITEQESKPVQMMFQVGSFKVAEIPSQKIRILEFPYLTGQLSLWVLLPDDISGLEQLETAITFENLKEWTSSTKMEERKIKVYLPRMKIAEKYNLTSVLTSLGITDLFSSSANLSGISSAERLKVSSAFHEAFVEISEAGSKVVGSTEAGVDDTSVPEEFRADHPFLFVIKHNQSNSILLFGRCFSP</sequence>
<dbReference type="Pfam" id="PF00079">
    <property type="entry name" value="Serpin"/>
    <property type="match status" value="1"/>
</dbReference>
<dbReference type="SMART" id="SM00093">
    <property type="entry name" value="SERPIN"/>
    <property type="match status" value="1"/>
</dbReference>
<comment type="similarity">
    <text evidence="1">Belongs to the serpin family. Ov-serpin subfamily.</text>
</comment>
<comment type="caution">
    <text evidence="3">The sequence shown here is derived from an EMBL/GenBank/DDBJ whole genome shotgun (WGS) entry which is preliminary data.</text>
</comment>
<dbReference type="InterPro" id="IPR042185">
    <property type="entry name" value="Serpin_sf_2"/>
</dbReference>
<dbReference type="EMBL" id="VWYW01000158">
    <property type="protein sequence ID" value="NXF06631.1"/>
    <property type="molecule type" value="Genomic_DNA"/>
</dbReference>
<dbReference type="PANTHER" id="PTHR11461">
    <property type="entry name" value="SERINE PROTEASE INHIBITOR, SERPIN"/>
    <property type="match status" value="1"/>
</dbReference>
<evidence type="ECO:0000313" key="4">
    <source>
        <dbReference type="Proteomes" id="UP000567624"/>
    </source>
</evidence>
<dbReference type="InterPro" id="IPR042178">
    <property type="entry name" value="Serpin_sf_1"/>
</dbReference>
<feature type="non-terminal residue" evidence="3">
    <location>
        <position position="410"/>
    </location>
</feature>
<keyword evidence="4" id="KW-1185">Reference proteome</keyword>